<evidence type="ECO:0000256" key="4">
    <source>
        <dbReference type="ARBA" id="ARBA00022737"/>
    </source>
</evidence>
<organism evidence="7 8">
    <name type="scientific">Tribonema minus</name>
    <dbReference type="NCBI Taxonomy" id="303371"/>
    <lineage>
        <taxon>Eukaryota</taxon>
        <taxon>Sar</taxon>
        <taxon>Stramenopiles</taxon>
        <taxon>Ochrophyta</taxon>
        <taxon>PX clade</taxon>
        <taxon>Xanthophyceae</taxon>
        <taxon>Tribonematales</taxon>
        <taxon>Tribonemataceae</taxon>
        <taxon>Tribonema</taxon>
    </lineage>
</organism>
<dbReference type="EMBL" id="JAFCMP010000090">
    <property type="protein sequence ID" value="KAG5187506.1"/>
    <property type="molecule type" value="Genomic_DNA"/>
</dbReference>
<dbReference type="InterPro" id="IPR013083">
    <property type="entry name" value="Znf_RING/FYVE/PHD"/>
</dbReference>
<dbReference type="GO" id="GO:0000209">
    <property type="term" value="P:protein polyubiquitination"/>
    <property type="evidence" value="ECO:0007669"/>
    <property type="project" value="TreeGrafter"/>
</dbReference>
<dbReference type="AlphaFoldDB" id="A0A835Z5B2"/>
<dbReference type="PANTHER" id="PTHR46803">
    <property type="entry name" value="E3 UBIQUITIN-PROTEIN LIGASE CHIP"/>
    <property type="match status" value="1"/>
</dbReference>
<dbReference type="GO" id="GO:0045862">
    <property type="term" value="P:positive regulation of proteolysis"/>
    <property type="evidence" value="ECO:0007669"/>
    <property type="project" value="TreeGrafter"/>
</dbReference>
<dbReference type="SUPFAM" id="SSF57850">
    <property type="entry name" value="RING/U-box"/>
    <property type="match status" value="1"/>
</dbReference>
<feature type="non-terminal residue" evidence="7">
    <location>
        <position position="1"/>
    </location>
</feature>
<keyword evidence="5" id="KW-0833">Ubl conjugation pathway</keyword>
<evidence type="ECO:0000256" key="1">
    <source>
        <dbReference type="ARBA" id="ARBA00000900"/>
    </source>
</evidence>
<dbReference type="PROSITE" id="PS51698">
    <property type="entry name" value="U_BOX"/>
    <property type="match status" value="1"/>
</dbReference>
<evidence type="ECO:0000313" key="8">
    <source>
        <dbReference type="Proteomes" id="UP000664859"/>
    </source>
</evidence>
<dbReference type="InterPro" id="IPR003613">
    <property type="entry name" value="Ubox_domain"/>
</dbReference>
<evidence type="ECO:0000256" key="3">
    <source>
        <dbReference type="ARBA" id="ARBA00022679"/>
    </source>
</evidence>
<dbReference type="OrthoDB" id="629492at2759"/>
<gene>
    <name evidence="7" type="ORF">JKP88DRAFT_134794</name>
</gene>
<evidence type="ECO:0000256" key="5">
    <source>
        <dbReference type="ARBA" id="ARBA00022786"/>
    </source>
</evidence>
<accession>A0A835Z5B2</accession>
<dbReference type="GO" id="GO:0006515">
    <property type="term" value="P:protein quality control for misfolded or incompletely synthesized proteins"/>
    <property type="evidence" value="ECO:0007669"/>
    <property type="project" value="TreeGrafter"/>
</dbReference>
<dbReference type="GO" id="GO:0043161">
    <property type="term" value="P:proteasome-mediated ubiquitin-dependent protein catabolic process"/>
    <property type="evidence" value="ECO:0007669"/>
    <property type="project" value="TreeGrafter"/>
</dbReference>
<feature type="non-terminal residue" evidence="7">
    <location>
        <position position="62"/>
    </location>
</feature>
<sequence length="62" mass="6844">PAHFLRPISLAWLVNPVVTPSGITYSREELELWVRENGTDPIARGRLAMSEVFPNLAIATAV</sequence>
<dbReference type="GO" id="GO:0005737">
    <property type="term" value="C:cytoplasm"/>
    <property type="evidence" value="ECO:0007669"/>
    <property type="project" value="TreeGrafter"/>
</dbReference>
<keyword evidence="4" id="KW-0677">Repeat</keyword>
<proteinExistence type="predicted"/>
<comment type="caution">
    <text evidence="7">The sequence shown here is derived from an EMBL/GenBank/DDBJ whole genome shotgun (WGS) entry which is preliminary data.</text>
</comment>
<comment type="catalytic activity">
    <reaction evidence="1">
        <text>S-ubiquitinyl-[E2 ubiquitin-conjugating enzyme]-L-cysteine + [acceptor protein]-L-lysine = [E2 ubiquitin-conjugating enzyme]-L-cysteine + N(6)-ubiquitinyl-[acceptor protein]-L-lysine.</text>
        <dbReference type="EC" id="2.3.2.27"/>
    </reaction>
</comment>
<evidence type="ECO:0000256" key="2">
    <source>
        <dbReference type="ARBA" id="ARBA00012483"/>
    </source>
</evidence>
<name>A0A835Z5B2_9STRA</name>
<dbReference type="EC" id="2.3.2.27" evidence="2"/>
<dbReference type="GO" id="GO:0061630">
    <property type="term" value="F:ubiquitin protein ligase activity"/>
    <property type="evidence" value="ECO:0007669"/>
    <property type="project" value="UniProtKB-EC"/>
</dbReference>
<keyword evidence="8" id="KW-1185">Reference proteome</keyword>
<keyword evidence="3" id="KW-0808">Transferase</keyword>
<evidence type="ECO:0000313" key="7">
    <source>
        <dbReference type="EMBL" id="KAG5187506.1"/>
    </source>
</evidence>
<dbReference type="GO" id="GO:0051087">
    <property type="term" value="F:protein-folding chaperone binding"/>
    <property type="evidence" value="ECO:0007669"/>
    <property type="project" value="TreeGrafter"/>
</dbReference>
<dbReference type="Gene3D" id="3.30.40.10">
    <property type="entry name" value="Zinc/RING finger domain, C3HC4 (zinc finger)"/>
    <property type="match status" value="1"/>
</dbReference>
<dbReference type="PANTHER" id="PTHR46803:SF2">
    <property type="entry name" value="E3 UBIQUITIN-PROTEIN LIGASE CHIP"/>
    <property type="match status" value="1"/>
</dbReference>
<dbReference type="GO" id="GO:0071218">
    <property type="term" value="P:cellular response to misfolded protein"/>
    <property type="evidence" value="ECO:0007669"/>
    <property type="project" value="TreeGrafter"/>
</dbReference>
<dbReference type="Pfam" id="PF04564">
    <property type="entry name" value="U-box"/>
    <property type="match status" value="1"/>
</dbReference>
<evidence type="ECO:0000259" key="6">
    <source>
        <dbReference type="PROSITE" id="PS51698"/>
    </source>
</evidence>
<feature type="domain" description="U-box" evidence="6">
    <location>
        <begin position="1"/>
        <end position="62"/>
    </location>
</feature>
<dbReference type="SMART" id="SM00504">
    <property type="entry name" value="Ubox"/>
    <property type="match status" value="1"/>
</dbReference>
<dbReference type="Proteomes" id="UP000664859">
    <property type="component" value="Unassembled WGS sequence"/>
</dbReference>
<protein>
    <recommendedName>
        <fullName evidence="2">RING-type E3 ubiquitin transferase</fullName>
        <ecNumber evidence="2">2.3.2.27</ecNumber>
    </recommendedName>
</protein>
<reference evidence="7" key="1">
    <citation type="submission" date="2021-02" db="EMBL/GenBank/DDBJ databases">
        <title>First Annotated Genome of the Yellow-green Alga Tribonema minus.</title>
        <authorList>
            <person name="Mahan K.M."/>
        </authorList>
    </citation>
    <scope>NUCLEOTIDE SEQUENCE</scope>
    <source>
        <strain evidence="7">UTEX B ZZ1240</strain>
    </source>
</reference>